<sequence>MYELLERYRNNRTLRELFRYGVVGLLNNGIGFCVYLLLTWLGTDPSLTMTCLYAVGATAGFFGAKKIAFNHSGRFWQTAIRYGLAHLGGYSINLAMLLYLHERLGWPHQWVQAVAIVVVAGYLFIVLKFFVFSSPRDASTSR</sequence>
<gene>
    <name evidence="8" type="ORF">AUC61_12725</name>
</gene>
<name>A0ABS9ZIM8_9PSED</name>
<feature type="transmembrane region" description="Helical" evidence="6">
    <location>
        <begin position="20"/>
        <end position="41"/>
    </location>
</feature>
<evidence type="ECO:0000256" key="5">
    <source>
        <dbReference type="ARBA" id="ARBA00023136"/>
    </source>
</evidence>
<proteinExistence type="inferred from homology"/>
<protein>
    <recommendedName>
        <fullName evidence="7">GtrA/DPMS transmembrane domain-containing protein</fullName>
    </recommendedName>
</protein>
<evidence type="ECO:0000256" key="6">
    <source>
        <dbReference type="SAM" id="Phobius"/>
    </source>
</evidence>
<keyword evidence="3 6" id="KW-0812">Transmembrane</keyword>
<dbReference type="Pfam" id="PF04138">
    <property type="entry name" value="GtrA_DPMS_TM"/>
    <property type="match status" value="1"/>
</dbReference>
<dbReference type="InterPro" id="IPR007267">
    <property type="entry name" value="GtrA_DPMS_TM"/>
</dbReference>
<keyword evidence="4 6" id="KW-1133">Transmembrane helix</keyword>
<dbReference type="RefSeq" id="WP_243246584.1">
    <property type="nucleotide sequence ID" value="NZ_LOHG01000007.1"/>
</dbReference>
<comment type="similarity">
    <text evidence="2">Belongs to the GtrA family.</text>
</comment>
<dbReference type="Proteomes" id="UP001320513">
    <property type="component" value="Unassembled WGS sequence"/>
</dbReference>
<comment type="caution">
    <text evidence="8">The sequence shown here is derived from an EMBL/GenBank/DDBJ whole genome shotgun (WGS) entry which is preliminary data.</text>
</comment>
<evidence type="ECO:0000256" key="3">
    <source>
        <dbReference type="ARBA" id="ARBA00022692"/>
    </source>
</evidence>
<evidence type="ECO:0000259" key="7">
    <source>
        <dbReference type="Pfam" id="PF04138"/>
    </source>
</evidence>
<evidence type="ECO:0000313" key="9">
    <source>
        <dbReference type="Proteomes" id="UP001320513"/>
    </source>
</evidence>
<organism evidence="8 9">
    <name type="scientific">Pseudomonas maioricensis</name>
    <dbReference type="NCBI Taxonomy" id="1766623"/>
    <lineage>
        <taxon>Bacteria</taxon>
        <taxon>Pseudomonadati</taxon>
        <taxon>Pseudomonadota</taxon>
        <taxon>Gammaproteobacteria</taxon>
        <taxon>Pseudomonadales</taxon>
        <taxon>Pseudomonadaceae</taxon>
        <taxon>Pseudomonas</taxon>
    </lineage>
</organism>
<dbReference type="EMBL" id="LOHG01000007">
    <property type="protein sequence ID" value="MCI8210403.1"/>
    <property type="molecule type" value="Genomic_DNA"/>
</dbReference>
<feature type="domain" description="GtrA/DPMS transmembrane" evidence="7">
    <location>
        <begin position="19"/>
        <end position="132"/>
    </location>
</feature>
<evidence type="ECO:0000256" key="4">
    <source>
        <dbReference type="ARBA" id="ARBA00022989"/>
    </source>
</evidence>
<keyword evidence="9" id="KW-1185">Reference proteome</keyword>
<keyword evidence="5 6" id="KW-0472">Membrane</keyword>
<evidence type="ECO:0000256" key="1">
    <source>
        <dbReference type="ARBA" id="ARBA00004141"/>
    </source>
</evidence>
<reference evidence="8 9" key="1">
    <citation type="submission" date="2015-12" db="EMBL/GenBank/DDBJ databases">
        <title>Phylogenomics in the description of a new species in the Pseudomonas syringae group.</title>
        <authorList>
            <person name="Busquets A."/>
            <person name="Gomila M."/>
            <person name="Beiki F."/>
            <person name="Rahimian H."/>
            <person name="Mulet M."/>
            <person name="Sanchez D."/>
            <person name="Garcia-Valdes E."/>
            <person name="Lalucat J."/>
        </authorList>
    </citation>
    <scope>NUCLEOTIDE SEQUENCE [LARGE SCALE GENOMIC DNA]</scope>
    <source>
        <strain evidence="8 9">S25</strain>
    </source>
</reference>
<comment type="subcellular location">
    <subcellularLocation>
        <location evidence="1">Membrane</location>
        <topology evidence="1">Multi-pass membrane protein</topology>
    </subcellularLocation>
</comment>
<evidence type="ECO:0000313" key="8">
    <source>
        <dbReference type="EMBL" id="MCI8210403.1"/>
    </source>
</evidence>
<evidence type="ECO:0000256" key="2">
    <source>
        <dbReference type="ARBA" id="ARBA00009399"/>
    </source>
</evidence>
<dbReference type="PANTHER" id="PTHR38459:SF1">
    <property type="entry name" value="PROPHAGE BACTOPRENOL-LINKED GLUCOSE TRANSLOCASE HOMOLOG"/>
    <property type="match status" value="1"/>
</dbReference>
<dbReference type="InterPro" id="IPR051401">
    <property type="entry name" value="GtrA_CellWall_Glycosyl"/>
</dbReference>
<feature type="transmembrane region" description="Helical" evidence="6">
    <location>
        <begin position="113"/>
        <end position="132"/>
    </location>
</feature>
<feature type="transmembrane region" description="Helical" evidence="6">
    <location>
        <begin position="47"/>
        <end position="64"/>
    </location>
</feature>
<dbReference type="PANTHER" id="PTHR38459">
    <property type="entry name" value="PROPHAGE BACTOPRENOL-LINKED GLUCOSE TRANSLOCASE HOMOLOG"/>
    <property type="match status" value="1"/>
</dbReference>
<feature type="transmembrane region" description="Helical" evidence="6">
    <location>
        <begin position="84"/>
        <end position="101"/>
    </location>
</feature>
<accession>A0ABS9ZIM8</accession>